<dbReference type="EMBL" id="MU793725">
    <property type="protein sequence ID" value="KAJ3780486.1"/>
    <property type="molecule type" value="Genomic_DNA"/>
</dbReference>
<feature type="compositionally biased region" description="Acidic residues" evidence="1">
    <location>
        <begin position="133"/>
        <end position="157"/>
    </location>
</feature>
<evidence type="ECO:0000256" key="1">
    <source>
        <dbReference type="SAM" id="MobiDB-lite"/>
    </source>
</evidence>
<name>A0AA38KN84_9AGAR</name>
<organism evidence="2 3">
    <name type="scientific">Lentinula aff. detonsa</name>
    <dbReference type="NCBI Taxonomy" id="2804958"/>
    <lineage>
        <taxon>Eukaryota</taxon>
        <taxon>Fungi</taxon>
        <taxon>Dikarya</taxon>
        <taxon>Basidiomycota</taxon>
        <taxon>Agaricomycotina</taxon>
        <taxon>Agaricomycetes</taxon>
        <taxon>Agaricomycetidae</taxon>
        <taxon>Agaricales</taxon>
        <taxon>Marasmiineae</taxon>
        <taxon>Omphalotaceae</taxon>
        <taxon>Lentinula</taxon>
    </lineage>
</organism>
<accession>A0AA38KN84</accession>
<keyword evidence="3" id="KW-1185">Reference proteome</keyword>
<gene>
    <name evidence="2" type="ORF">GGU10DRAFT_380577</name>
</gene>
<evidence type="ECO:0000313" key="3">
    <source>
        <dbReference type="Proteomes" id="UP001163798"/>
    </source>
</evidence>
<feature type="region of interest" description="Disordered" evidence="1">
    <location>
        <begin position="125"/>
        <end position="171"/>
    </location>
</feature>
<proteinExistence type="predicted"/>
<dbReference type="Proteomes" id="UP001163798">
    <property type="component" value="Unassembled WGS sequence"/>
</dbReference>
<comment type="caution">
    <text evidence="2">The sequence shown here is derived from an EMBL/GenBank/DDBJ whole genome shotgun (WGS) entry which is preliminary data.</text>
</comment>
<dbReference type="AlphaFoldDB" id="A0AA38KN84"/>
<reference evidence="2" key="1">
    <citation type="submission" date="2022-08" db="EMBL/GenBank/DDBJ databases">
        <authorList>
            <consortium name="DOE Joint Genome Institute"/>
            <person name="Min B."/>
            <person name="Riley R."/>
            <person name="Sierra-Patev S."/>
            <person name="Naranjo-Ortiz M."/>
            <person name="Looney B."/>
            <person name="Konkel Z."/>
            <person name="Slot J.C."/>
            <person name="Sakamoto Y."/>
            <person name="Steenwyk J.L."/>
            <person name="Rokas A."/>
            <person name="Carro J."/>
            <person name="Camarero S."/>
            <person name="Ferreira P."/>
            <person name="Molpeceres G."/>
            <person name="Ruiz-Duenas F.J."/>
            <person name="Serrano A."/>
            <person name="Henrissat B."/>
            <person name="Drula E."/>
            <person name="Hughes K.W."/>
            <person name="Mata J.L."/>
            <person name="Ishikawa N.K."/>
            <person name="Vargas-Isla R."/>
            <person name="Ushijima S."/>
            <person name="Smith C.A."/>
            <person name="Ahrendt S."/>
            <person name="Andreopoulos W."/>
            <person name="He G."/>
            <person name="Labutti K."/>
            <person name="Lipzen A."/>
            <person name="Ng V."/>
            <person name="Sandor L."/>
            <person name="Barry K."/>
            <person name="Martinez A.T."/>
            <person name="Xiao Y."/>
            <person name="Gibbons J.G."/>
            <person name="Terashima K."/>
            <person name="Hibbett D.S."/>
            <person name="Grigoriev I.V."/>
        </authorList>
    </citation>
    <scope>NUCLEOTIDE SEQUENCE</scope>
    <source>
        <strain evidence="2">TFB10291</strain>
    </source>
</reference>
<evidence type="ECO:0000313" key="2">
    <source>
        <dbReference type="EMBL" id="KAJ3780486.1"/>
    </source>
</evidence>
<protein>
    <submittedName>
        <fullName evidence="2">Uncharacterized protein</fullName>
    </submittedName>
</protein>
<sequence length="202" mass="22656">MENYHVLAELNRMLVSASKSCEHLSLDLDHIQSIPSQSTSDTPVDHHISTRIAPTPRLPSSTHHAMLNTTRLSPIDDMFMAASGLPISVDNNHMQQNEFDMNEITLSGRDEEGSEAEGEYRMEAHQGLNGDVAENEEPYEGDDSLESEYEDEDENPLEENPSSNIDHHTSSKSIEEATAFLARFNIIVDPRVGYLNKNIEDF</sequence>